<accession>A0A9W6GNI7</accession>
<organism evidence="1 2">
    <name type="scientific">Propionigenium maris DSM 9537</name>
    <dbReference type="NCBI Taxonomy" id="1123000"/>
    <lineage>
        <taxon>Bacteria</taxon>
        <taxon>Fusobacteriati</taxon>
        <taxon>Fusobacteriota</taxon>
        <taxon>Fusobacteriia</taxon>
        <taxon>Fusobacteriales</taxon>
        <taxon>Fusobacteriaceae</taxon>
        <taxon>Propionigenium</taxon>
    </lineage>
</organism>
<dbReference type="EMBL" id="BSDY01000021">
    <property type="protein sequence ID" value="GLI57652.1"/>
    <property type="molecule type" value="Genomic_DNA"/>
</dbReference>
<dbReference type="RefSeq" id="WP_281837330.1">
    <property type="nucleotide sequence ID" value="NZ_BSDY01000021.1"/>
</dbReference>
<sequence>MQDTRIMIQKNIKADGVITAEEVKQEVNKWKEEKRKTGMAFRVKSEIETTFVYEDMQHMYVKVFYYDDIHG</sequence>
<dbReference type="AlphaFoldDB" id="A0A9W6GNI7"/>
<evidence type="ECO:0000313" key="1">
    <source>
        <dbReference type="EMBL" id="GLI57652.1"/>
    </source>
</evidence>
<reference evidence="1" key="1">
    <citation type="submission" date="2022-12" db="EMBL/GenBank/DDBJ databases">
        <title>Reference genome sequencing for broad-spectrum identification of bacterial and archaeal isolates by mass spectrometry.</title>
        <authorList>
            <person name="Sekiguchi Y."/>
            <person name="Tourlousse D.M."/>
        </authorList>
    </citation>
    <scope>NUCLEOTIDE SEQUENCE</scope>
    <source>
        <strain evidence="1">10succ1</strain>
    </source>
</reference>
<dbReference type="Proteomes" id="UP001144471">
    <property type="component" value="Unassembled WGS sequence"/>
</dbReference>
<name>A0A9W6GNI7_9FUSO</name>
<keyword evidence="2" id="KW-1185">Reference proteome</keyword>
<gene>
    <name evidence="1" type="ORF">PM10SUCC1_31660</name>
</gene>
<comment type="caution">
    <text evidence="1">The sequence shown here is derived from an EMBL/GenBank/DDBJ whole genome shotgun (WGS) entry which is preliminary data.</text>
</comment>
<evidence type="ECO:0000313" key="2">
    <source>
        <dbReference type="Proteomes" id="UP001144471"/>
    </source>
</evidence>
<protein>
    <submittedName>
        <fullName evidence="1">Uncharacterized protein</fullName>
    </submittedName>
</protein>
<proteinExistence type="predicted"/>